<feature type="domain" description="Fungal lipase-type" evidence="2">
    <location>
        <begin position="214"/>
        <end position="299"/>
    </location>
</feature>
<protein>
    <recommendedName>
        <fullName evidence="2">Fungal lipase-type domain-containing protein</fullName>
    </recommendedName>
</protein>
<dbReference type="EMBL" id="CP017599">
    <property type="protein sequence ID" value="AOW98938.1"/>
    <property type="molecule type" value="Genomic_DNA"/>
</dbReference>
<dbReference type="PANTHER" id="PTHR45856">
    <property type="entry name" value="ALPHA/BETA-HYDROLASES SUPERFAMILY PROTEIN"/>
    <property type="match status" value="1"/>
</dbReference>
<keyword evidence="1" id="KW-0175">Coiled coil</keyword>
<dbReference type="Pfam" id="PF01764">
    <property type="entry name" value="Lipase_3"/>
    <property type="match status" value="1"/>
</dbReference>
<organism evidence="3 4">
    <name type="scientific">Moorena producens PAL-8-15-08-1</name>
    <dbReference type="NCBI Taxonomy" id="1458985"/>
    <lineage>
        <taxon>Bacteria</taxon>
        <taxon>Bacillati</taxon>
        <taxon>Cyanobacteriota</taxon>
        <taxon>Cyanophyceae</taxon>
        <taxon>Coleofasciculales</taxon>
        <taxon>Coleofasciculaceae</taxon>
        <taxon>Moorena</taxon>
    </lineage>
</organism>
<dbReference type="InterPro" id="IPR002921">
    <property type="entry name" value="Fungal_lipase-type"/>
</dbReference>
<proteinExistence type="predicted"/>
<dbReference type="CDD" id="cd00519">
    <property type="entry name" value="Lipase_3"/>
    <property type="match status" value="1"/>
</dbReference>
<dbReference type="AlphaFoldDB" id="A0A1D8TMQ7"/>
<dbReference type="PANTHER" id="PTHR45856:SF24">
    <property type="entry name" value="FUNGAL LIPASE-LIKE DOMAIN-CONTAINING PROTEIN"/>
    <property type="match status" value="1"/>
</dbReference>
<feature type="coiled-coil region" evidence="1">
    <location>
        <begin position="390"/>
        <end position="417"/>
    </location>
</feature>
<dbReference type="Proteomes" id="UP000177870">
    <property type="component" value="Chromosome"/>
</dbReference>
<gene>
    <name evidence="3" type="ORF">BJP34_05270</name>
</gene>
<dbReference type="STRING" id="1458985.BJP34_05270"/>
<evidence type="ECO:0000313" key="4">
    <source>
        <dbReference type="Proteomes" id="UP000177870"/>
    </source>
</evidence>
<dbReference type="InterPro" id="IPR051218">
    <property type="entry name" value="Sec_MonoDiacylglyc_Lipase"/>
</dbReference>
<dbReference type="Gene3D" id="3.40.50.1820">
    <property type="entry name" value="alpha/beta hydrolase"/>
    <property type="match status" value="2"/>
</dbReference>
<dbReference type="SUPFAM" id="SSF53474">
    <property type="entry name" value="alpha/beta-Hydrolases"/>
    <property type="match status" value="2"/>
</dbReference>
<evidence type="ECO:0000256" key="1">
    <source>
        <dbReference type="SAM" id="Coils"/>
    </source>
</evidence>
<sequence>MPQNIKSGFSFDEAILMAKFCQQIYTVYQYDDGNVNDIEIQEIYNSLYRSQDWKFVHSIRNDESNVRGFIAKKTTGHQYTVVFRGSIVTDRGAFELTDLVSDFDWDLVNYGSVTDKRIKVVKGFWEASESVCDQLEIFFKTLLGKLTAKDFDKIHQMTYERQFACITAIADAGAIRLGTDFELEARTLIEQAVADEELGNDDELTDILDFQQTRVLELEELNEPVEVYVTGHSLGGSLAFLGANALRRYFGSAVMLKVYTIGAPKVGNESFANYYERQIGKGLTHRVENLVDIAPSMPFPPPFPLNMLAGNGLRVGNFYLSNCSPVGELHTVMGLGSQGVSVDFGGAVEFLGGIPFPHGSDAYLQLLEEDHQRWQQLWRPIRNIVENFMNELLQEQTQAIKEELDQVKNEIIGLKNQYNGKVEGKDGKAVEVTTATGDSPN</sequence>
<name>A0A1D8TMQ7_9CYAN</name>
<dbReference type="KEGG" id="mpro:BJP34_05270"/>
<dbReference type="InterPro" id="IPR029058">
    <property type="entry name" value="AB_hydrolase_fold"/>
</dbReference>
<accession>A0A1D8TMQ7</accession>
<dbReference type="GO" id="GO:0006629">
    <property type="term" value="P:lipid metabolic process"/>
    <property type="evidence" value="ECO:0007669"/>
    <property type="project" value="InterPro"/>
</dbReference>
<evidence type="ECO:0000313" key="3">
    <source>
        <dbReference type="EMBL" id="AOW98938.1"/>
    </source>
</evidence>
<evidence type="ECO:0000259" key="2">
    <source>
        <dbReference type="Pfam" id="PF01764"/>
    </source>
</evidence>
<reference evidence="4" key="1">
    <citation type="submission" date="2016-10" db="EMBL/GenBank/DDBJ databases">
        <title>Comparative genomics uncovers the prolific and rare metabolic potential of the cyanobacterial genus Moorea.</title>
        <authorList>
            <person name="Leao T."/>
            <person name="Castelao G."/>
            <person name="Korobeynikov A."/>
            <person name="Monroe E.A."/>
            <person name="Podell S."/>
            <person name="Glukhov E."/>
            <person name="Allen E."/>
            <person name="Gerwick W.H."/>
            <person name="Gerwick L."/>
        </authorList>
    </citation>
    <scope>NUCLEOTIDE SEQUENCE [LARGE SCALE GENOMIC DNA]</scope>
    <source>
        <strain evidence="4">PAL-8-15-08-1</strain>
    </source>
</reference>